<evidence type="ECO:0000256" key="2">
    <source>
        <dbReference type="SAM" id="SignalP"/>
    </source>
</evidence>
<feature type="chain" id="PRO_5038593591" description="Ig-like domain-containing protein" evidence="2">
    <location>
        <begin position="21"/>
        <end position="307"/>
    </location>
</feature>
<keyword evidence="1" id="KW-1133">Transmembrane helix</keyword>
<evidence type="ECO:0008006" key="5">
    <source>
        <dbReference type="Google" id="ProtNLM"/>
    </source>
</evidence>
<proteinExistence type="predicted"/>
<keyword evidence="4" id="KW-1185">Reference proteome</keyword>
<accession>A0A9D3NLW5</accession>
<keyword evidence="1" id="KW-0812">Transmembrane</keyword>
<dbReference type="Proteomes" id="UP000824219">
    <property type="component" value="Linkage Group LG14"/>
</dbReference>
<dbReference type="OrthoDB" id="8962944at2759"/>
<dbReference type="AlphaFoldDB" id="A0A9D3NLW5"/>
<evidence type="ECO:0000313" key="4">
    <source>
        <dbReference type="Proteomes" id="UP000824219"/>
    </source>
</evidence>
<feature type="transmembrane region" description="Helical" evidence="1">
    <location>
        <begin position="128"/>
        <end position="153"/>
    </location>
</feature>
<evidence type="ECO:0000256" key="1">
    <source>
        <dbReference type="SAM" id="Phobius"/>
    </source>
</evidence>
<feature type="signal peptide" evidence="2">
    <location>
        <begin position="1"/>
        <end position="20"/>
    </location>
</feature>
<name>A0A9D3NLW5_9TELE</name>
<dbReference type="EMBL" id="JAHKSW010000014">
    <property type="protein sequence ID" value="KAG7324460.1"/>
    <property type="molecule type" value="Genomic_DNA"/>
</dbReference>
<keyword evidence="1" id="KW-0472">Membrane</keyword>
<gene>
    <name evidence="3" type="ORF">KOW79_012476</name>
</gene>
<comment type="caution">
    <text evidence="3">The sequence shown here is derived from an EMBL/GenBank/DDBJ whole genome shotgun (WGS) entry which is preliminary data.</text>
</comment>
<keyword evidence="2" id="KW-0732">Signal</keyword>
<reference evidence="3 4" key="1">
    <citation type="submission" date="2021-06" db="EMBL/GenBank/DDBJ databases">
        <title>Chromosome-level genome assembly of the red-tail catfish (Hemibagrus wyckioides).</title>
        <authorList>
            <person name="Shao F."/>
        </authorList>
    </citation>
    <scope>NUCLEOTIDE SEQUENCE [LARGE SCALE GENOMIC DNA]</scope>
    <source>
        <strain evidence="3">EC202008001</strain>
        <tissue evidence="3">Blood</tissue>
    </source>
</reference>
<organism evidence="3 4">
    <name type="scientific">Hemibagrus wyckioides</name>
    <dbReference type="NCBI Taxonomy" id="337641"/>
    <lineage>
        <taxon>Eukaryota</taxon>
        <taxon>Metazoa</taxon>
        <taxon>Chordata</taxon>
        <taxon>Craniata</taxon>
        <taxon>Vertebrata</taxon>
        <taxon>Euteleostomi</taxon>
        <taxon>Actinopterygii</taxon>
        <taxon>Neopterygii</taxon>
        <taxon>Teleostei</taxon>
        <taxon>Ostariophysi</taxon>
        <taxon>Siluriformes</taxon>
        <taxon>Bagridae</taxon>
        <taxon>Hemibagrus</taxon>
    </lineage>
</organism>
<sequence>MDVTVLTHLLISTMTYPALSASTASSPDPVLECQPCPQNWTDVRCLPGNVTVQVISNSSSNLTCHNNLPPGLIDGFKWAINQNVIAGNTQSIFNAKITDKMTFTCTVLTPCGNFTSSPYQTGHSNSGAIILLICGIGAVFVILMFGITMKIMLKRGEVRRQARRQQRQVQSNDSTATVVSYCRLSHNPIHPQGQLTEISASAAPTASGVYPDSSISAYKMENNTITPSTLPNLPSGNDHININIIIITVIFCIVCFLLLVAFFYAFCFHCTLRPSPKSRRKDTNSSVDREDATFRRTSSSVSLGNAV</sequence>
<evidence type="ECO:0000313" key="3">
    <source>
        <dbReference type="EMBL" id="KAG7324460.1"/>
    </source>
</evidence>
<feature type="transmembrane region" description="Helical" evidence="1">
    <location>
        <begin position="244"/>
        <end position="266"/>
    </location>
</feature>
<protein>
    <recommendedName>
        <fullName evidence="5">Ig-like domain-containing protein</fullName>
    </recommendedName>
</protein>